<dbReference type="Pfam" id="PF01738">
    <property type="entry name" value="DLH"/>
    <property type="match status" value="1"/>
</dbReference>
<proteinExistence type="predicted"/>
<dbReference type="Gene3D" id="3.40.50.1820">
    <property type="entry name" value="alpha/beta hydrolase"/>
    <property type="match status" value="1"/>
</dbReference>
<dbReference type="InterPro" id="IPR029058">
    <property type="entry name" value="AB_hydrolase_fold"/>
</dbReference>
<evidence type="ECO:0000256" key="2">
    <source>
        <dbReference type="SAM" id="Phobius"/>
    </source>
</evidence>
<dbReference type="SUPFAM" id="SSF53474">
    <property type="entry name" value="alpha/beta-Hydrolases"/>
    <property type="match status" value="1"/>
</dbReference>
<gene>
    <name evidence="4" type="ORF">E3J62_03270</name>
</gene>
<keyword evidence="2" id="KW-0812">Transmembrane</keyword>
<accession>A0A523UWA9</accession>
<evidence type="ECO:0000313" key="4">
    <source>
        <dbReference type="EMBL" id="TET46639.1"/>
    </source>
</evidence>
<feature type="transmembrane region" description="Helical" evidence="2">
    <location>
        <begin position="12"/>
        <end position="31"/>
    </location>
</feature>
<dbReference type="InterPro" id="IPR002925">
    <property type="entry name" value="Dienelactn_hydro"/>
</dbReference>
<keyword evidence="1" id="KW-0378">Hydrolase</keyword>
<keyword evidence="2" id="KW-1133">Transmembrane helix</keyword>
<dbReference type="Proteomes" id="UP000315525">
    <property type="component" value="Unassembled WGS sequence"/>
</dbReference>
<dbReference type="AlphaFoldDB" id="A0A523UWA9"/>
<feature type="domain" description="Dienelactone hydrolase" evidence="3">
    <location>
        <begin position="76"/>
        <end position="268"/>
    </location>
</feature>
<reference evidence="4 5" key="1">
    <citation type="submission" date="2019-03" db="EMBL/GenBank/DDBJ databases">
        <title>Metabolic potential of uncultured bacteria and archaea associated with petroleum seepage in deep-sea sediments.</title>
        <authorList>
            <person name="Dong X."/>
            <person name="Hubert C."/>
        </authorList>
    </citation>
    <scope>NUCLEOTIDE SEQUENCE [LARGE SCALE GENOMIC DNA]</scope>
    <source>
        <strain evidence="4">E44_bin18</strain>
    </source>
</reference>
<comment type="caution">
    <text evidence="4">The sequence shown here is derived from an EMBL/GenBank/DDBJ whole genome shotgun (WGS) entry which is preliminary data.</text>
</comment>
<dbReference type="EMBL" id="SOJN01000046">
    <property type="protein sequence ID" value="TET46639.1"/>
    <property type="molecule type" value="Genomic_DNA"/>
</dbReference>
<protein>
    <recommendedName>
        <fullName evidence="3">Dienelactone hydrolase domain-containing protein</fullName>
    </recommendedName>
</protein>
<evidence type="ECO:0000256" key="1">
    <source>
        <dbReference type="ARBA" id="ARBA00022801"/>
    </source>
</evidence>
<evidence type="ECO:0000259" key="3">
    <source>
        <dbReference type="Pfam" id="PF01738"/>
    </source>
</evidence>
<sequence>MKIGVIRKVRLSIIVVGSLLLLLFVTTLLTIKIPYVDYSRYEGTVPFYPKVEHRRTGETYELYSVVLNSLDNENINCYLKLPKTHPPYPAIVFFNGLGPGKEVIDYIDDSWWEVGFAALTMDYRYSGSTSNKILIFLQGRRAAHEAILDIRRTIEYIYSRDDIDSTRIAVMATSLGAILAPPVAANNPRVKAVVMIQGGGDVGLIAANQFEVNRFFKRLIRYAARIYYSPFEPLKYVKKISPTPCLFVIAEDDELIPIESARKLAETALEPKEIMLERAEHLFPGVTPQIDSLLAIAVPWLEKNIP</sequence>
<dbReference type="InterPro" id="IPR050261">
    <property type="entry name" value="FrsA_esterase"/>
</dbReference>
<keyword evidence="2" id="KW-0472">Membrane</keyword>
<dbReference type="GO" id="GO:0052689">
    <property type="term" value="F:carboxylic ester hydrolase activity"/>
    <property type="evidence" value="ECO:0007669"/>
    <property type="project" value="UniProtKB-ARBA"/>
</dbReference>
<name>A0A523UWA9_UNCT6</name>
<dbReference type="PANTHER" id="PTHR22946">
    <property type="entry name" value="DIENELACTONE HYDROLASE DOMAIN-CONTAINING PROTEIN-RELATED"/>
    <property type="match status" value="1"/>
</dbReference>
<dbReference type="PANTHER" id="PTHR22946:SF9">
    <property type="entry name" value="POLYKETIDE TRANSFERASE AF380"/>
    <property type="match status" value="1"/>
</dbReference>
<evidence type="ECO:0000313" key="5">
    <source>
        <dbReference type="Proteomes" id="UP000315525"/>
    </source>
</evidence>
<organism evidence="4 5">
    <name type="scientific">candidate division TA06 bacterium</name>
    <dbReference type="NCBI Taxonomy" id="2250710"/>
    <lineage>
        <taxon>Bacteria</taxon>
        <taxon>Bacteria division TA06</taxon>
    </lineage>
</organism>